<dbReference type="InterPro" id="IPR006102">
    <property type="entry name" value="Ig-like_GH2"/>
</dbReference>
<dbReference type="Proteomes" id="UP000245647">
    <property type="component" value="Unassembled WGS sequence"/>
</dbReference>
<dbReference type="InterPro" id="IPR051913">
    <property type="entry name" value="GH2_Domain-Containing"/>
</dbReference>
<dbReference type="EMBL" id="QEAS01000022">
    <property type="protein sequence ID" value="PWG78607.1"/>
    <property type="molecule type" value="Genomic_DNA"/>
</dbReference>
<dbReference type="InterPro" id="IPR036156">
    <property type="entry name" value="Beta-gal/glucu_dom_sf"/>
</dbReference>
<keyword evidence="2" id="KW-0378">Hydrolase</keyword>
<dbReference type="PANTHER" id="PTHR42732">
    <property type="entry name" value="BETA-GALACTOSIDASE"/>
    <property type="match status" value="1"/>
</dbReference>
<dbReference type="InterPro" id="IPR006101">
    <property type="entry name" value="Glyco_hydro_2"/>
</dbReference>
<evidence type="ECO:0000313" key="7">
    <source>
        <dbReference type="EMBL" id="PWG78607.1"/>
    </source>
</evidence>
<organism evidence="7 8">
    <name type="scientific">Pararcticibacter amylolyticus</name>
    <dbReference type="NCBI Taxonomy" id="2173175"/>
    <lineage>
        <taxon>Bacteria</taxon>
        <taxon>Pseudomonadati</taxon>
        <taxon>Bacteroidota</taxon>
        <taxon>Sphingobacteriia</taxon>
        <taxon>Sphingobacteriales</taxon>
        <taxon>Sphingobacteriaceae</taxon>
        <taxon>Pararcticibacter</taxon>
    </lineage>
</organism>
<dbReference type="InterPro" id="IPR006103">
    <property type="entry name" value="Glyco_hydro_2_cat"/>
</dbReference>
<dbReference type="Pfam" id="PF02837">
    <property type="entry name" value="Glyco_hydro_2_N"/>
    <property type="match status" value="1"/>
</dbReference>
<keyword evidence="3" id="KW-0326">Glycosidase</keyword>
<evidence type="ECO:0000313" key="8">
    <source>
        <dbReference type="Proteomes" id="UP000245647"/>
    </source>
</evidence>
<evidence type="ECO:0008006" key="9">
    <source>
        <dbReference type="Google" id="ProtNLM"/>
    </source>
</evidence>
<feature type="domain" description="Glycosyl hydrolases family 2 sugar binding" evidence="6">
    <location>
        <begin position="46"/>
        <end position="186"/>
    </location>
</feature>
<feature type="domain" description="Glycoside hydrolase family 2 catalytic" evidence="5">
    <location>
        <begin position="311"/>
        <end position="574"/>
    </location>
</feature>
<dbReference type="PRINTS" id="PR00132">
    <property type="entry name" value="GLHYDRLASE2"/>
</dbReference>
<dbReference type="Pfam" id="PF00703">
    <property type="entry name" value="Glyco_hydro_2"/>
    <property type="match status" value="1"/>
</dbReference>
<dbReference type="Gene3D" id="2.60.120.260">
    <property type="entry name" value="Galactose-binding domain-like"/>
    <property type="match status" value="1"/>
</dbReference>
<evidence type="ECO:0000256" key="3">
    <source>
        <dbReference type="ARBA" id="ARBA00023295"/>
    </source>
</evidence>
<comment type="similarity">
    <text evidence="1">Belongs to the glycosyl hydrolase 2 family.</text>
</comment>
<name>A0A2U2PB36_9SPHI</name>
<dbReference type="SUPFAM" id="SSF49785">
    <property type="entry name" value="Galactose-binding domain-like"/>
    <property type="match status" value="1"/>
</dbReference>
<feature type="domain" description="Glycoside hydrolase family 2 immunoglobulin-like beta-sandwich" evidence="4">
    <location>
        <begin position="191"/>
        <end position="302"/>
    </location>
</feature>
<dbReference type="Gene3D" id="2.60.40.10">
    <property type="entry name" value="Immunoglobulins"/>
    <property type="match status" value="1"/>
</dbReference>
<dbReference type="SUPFAM" id="SSF49303">
    <property type="entry name" value="beta-Galactosidase/glucuronidase domain"/>
    <property type="match status" value="1"/>
</dbReference>
<dbReference type="InterPro" id="IPR013783">
    <property type="entry name" value="Ig-like_fold"/>
</dbReference>
<protein>
    <recommendedName>
        <fullName evidence="9">Beta-galactosidase</fullName>
    </recommendedName>
</protein>
<evidence type="ECO:0000259" key="4">
    <source>
        <dbReference type="Pfam" id="PF00703"/>
    </source>
</evidence>
<dbReference type="InterPro" id="IPR006104">
    <property type="entry name" value="Glyco_hydro_2_N"/>
</dbReference>
<evidence type="ECO:0000259" key="5">
    <source>
        <dbReference type="Pfam" id="PF02836"/>
    </source>
</evidence>
<proteinExistence type="inferred from homology"/>
<evidence type="ECO:0000259" key="6">
    <source>
        <dbReference type="Pfam" id="PF02837"/>
    </source>
</evidence>
<dbReference type="PANTHER" id="PTHR42732:SF1">
    <property type="entry name" value="BETA-MANNOSIDASE"/>
    <property type="match status" value="1"/>
</dbReference>
<evidence type="ECO:0000256" key="2">
    <source>
        <dbReference type="ARBA" id="ARBA00022801"/>
    </source>
</evidence>
<reference evidence="7 8" key="1">
    <citation type="submission" date="2018-04" db="EMBL/GenBank/DDBJ databases">
        <title>Pedobacter chongqingensis sp. nov., isolated from a rottenly hemp rope.</title>
        <authorList>
            <person name="Cai Y."/>
        </authorList>
    </citation>
    <scope>NUCLEOTIDE SEQUENCE [LARGE SCALE GENOMIC DNA]</scope>
    <source>
        <strain evidence="7 8">FJ4-8</strain>
    </source>
</reference>
<comment type="caution">
    <text evidence="7">The sequence shown here is derived from an EMBL/GenBank/DDBJ whole genome shotgun (WGS) entry which is preliminary data.</text>
</comment>
<sequence>MRSFLLSILFLWPGYHSVALTRDLNVKHALSAVLKETLSDSSYEISLNGKWLFKTDPANEGEKLEWFANKSVIFPDALTVPGNWDTKNEYANYTGKAWYKKTIVMPAKLKGKVVRLYFEGVNTDVKVWVNGQFVTANNLGYLEFEKDVSAFLTYGASNTVTVSADNSFKVGALWSWGGIRRPVKLLINDPVYIKQTRITPKVDLLNKTATIDFAVSVFNKESSSQNVNGSVLVYHQKKLIKTIPFAASLGAESLQTINVKTQLLAADVNLWNLDDPQLYDCKVVLLKNKAVIDERKDRFGLRHIELDNVKHQLRLNGEVIRPVGFNLVPDDRTNGNALPLWRVKEDIDLMKSLGAGLCRMSHVPFHKELLNYLDEKGILIIEEIPVWGPSDLVKKDNEVTNVWMKRMINDHFNHPSIFGWSVGNEIGYNAEAMDYVEGSIIYTRPLDTTRMHVMISHSAHREKDPLQFSDLGFINWYGMSGNYADSVHKLHPNSTLFFSEYGYDQLNEDLSADFPIKALMDDISQKPYLIGASLWTFNDYRSNYKGTKEFSQNRPWGIVDAYRQKKNAFYSYRNANKPFAEITLSNAALSTDHKQFTAELTLKPHGALDIPAYPLLNYRVVWKVLDDNGLMTAGDSRSLSKISPGDNDINISLNSRMRGNIPARATVSIVSPLNYTLYDTTVYFRKPSVAKIIAAYSTLNTSGKDFFVKVLYEKNSSASSYKIRYSIDNQPEVETPQSNLNYINITGLKQQQIVKLNLVSMNNAGETITDLKPVTVSGTIKKPFIQYTEPADGGFFIGFETLPADNKLIVQVTDKAGNYTNCKEIEANVKGLIHIEGLINGKRYYYRLKRDQENDNWSPEVPVVPDGGLKPSNPFIQGVILSNNNAIVCFMPVRKTEGYCLQYKLPAENKWHTEIINASQIEEYQFKVKGNPKTIQVKLAAINQYGQSVYTEYTIPK</sequence>
<dbReference type="InterPro" id="IPR017853">
    <property type="entry name" value="GH"/>
</dbReference>
<dbReference type="AlphaFoldDB" id="A0A2U2PB36"/>
<dbReference type="Pfam" id="PF02836">
    <property type="entry name" value="Glyco_hydro_2_C"/>
    <property type="match status" value="1"/>
</dbReference>
<dbReference type="GO" id="GO:0004553">
    <property type="term" value="F:hydrolase activity, hydrolyzing O-glycosyl compounds"/>
    <property type="evidence" value="ECO:0007669"/>
    <property type="project" value="InterPro"/>
</dbReference>
<evidence type="ECO:0000256" key="1">
    <source>
        <dbReference type="ARBA" id="ARBA00007401"/>
    </source>
</evidence>
<dbReference type="GO" id="GO:0005975">
    <property type="term" value="P:carbohydrate metabolic process"/>
    <property type="evidence" value="ECO:0007669"/>
    <property type="project" value="InterPro"/>
</dbReference>
<accession>A0A2U2PB36</accession>
<dbReference type="SUPFAM" id="SSF51445">
    <property type="entry name" value="(Trans)glycosidases"/>
    <property type="match status" value="1"/>
</dbReference>
<keyword evidence="8" id="KW-1185">Reference proteome</keyword>
<dbReference type="Gene3D" id="3.20.20.80">
    <property type="entry name" value="Glycosidases"/>
    <property type="match status" value="1"/>
</dbReference>
<dbReference type="InterPro" id="IPR008979">
    <property type="entry name" value="Galactose-bd-like_sf"/>
</dbReference>
<gene>
    <name evidence="7" type="ORF">DDR33_21245</name>
</gene>